<dbReference type="PANTHER" id="PTHR36454">
    <property type="entry name" value="LMO2823 PROTEIN"/>
    <property type="match status" value="1"/>
</dbReference>
<protein>
    <submittedName>
        <fullName evidence="1">SpoOJ/ParA/ParB/repB family protein</fullName>
    </submittedName>
</protein>
<dbReference type="OrthoDB" id="9781616at2"/>
<name>A0A174H2Q7_9CLOT</name>
<evidence type="ECO:0000313" key="2">
    <source>
        <dbReference type="Proteomes" id="UP000095558"/>
    </source>
</evidence>
<dbReference type="PANTHER" id="PTHR36454:SF1">
    <property type="entry name" value="DUF1015 DOMAIN-CONTAINING PROTEIN"/>
    <property type="match status" value="1"/>
</dbReference>
<dbReference type="PIRSF" id="PIRSF033563">
    <property type="entry name" value="UCP033563"/>
    <property type="match status" value="1"/>
</dbReference>
<gene>
    <name evidence="1" type="ORF">ERS852470_03028</name>
</gene>
<dbReference type="InterPro" id="IPR008323">
    <property type="entry name" value="UCP033563"/>
</dbReference>
<organism evidence="1 2">
    <name type="scientific">Clostridium disporicum</name>
    <dbReference type="NCBI Taxonomy" id="84024"/>
    <lineage>
        <taxon>Bacteria</taxon>
        <taxon>Bacillati</taxon>
        <taxon>Bacillota</taxon>
        <taxon>Clostridia</taxon>
        <taxon>Eubacteriales</taxon>
        <taxon>Clostridiaceae</taxon>
        <taxon>Clostridium</taxon>
    </lineage>
</organism>
<dbReference type="AlphaFoldDB" id="A0A174H2Q7"/>
<reference evidence="1 2" key="1">
    <citation type="submission" date="2015-09" db="EMBL/GenBank/DDBJ databases">
        <authorList>
            <consortium name="Pathogen Informatics"/>
        </authorList>
    </citation>
    <scope>NUCLEOTIDE SEQUENCE [LARGE SCALE GENOMIC DNA]</scope>
    <source>
        <strain evidence="1 2">2789STDY5834855</strain>
    </source>
</reference>
<dbReference type="EMBL" id="CYZV01000039">
    <property type="protein sequence ID" value="CUO67667.1"/>
    <property type="molecule type" value="Genomic_DNA"/>
</dbReference>
<accession>A0A174H2Q7</accession>
<dbReference type="RefSeq" id="WP_055277700.1">
    <property type="nucleotide sequence ID" value="NZ_CYZV01000039.1"/>
</dbReference>
<dbReference type="Proteomes" id="UP000095558">
    <property type="component" value="Unassembled WGS sequence"/>
</dbReference>
<sequence>MAIIKPFKAYRPVKELASKIAALPYDVMNTEEAREMVEENEYSFLHVDRGEINFPGKVNIYSEEVYKKSREVLDEMIEKKYYIQDENQCFYIYRQTMNGKSQIGLVMCASVDDYINNIIKKHEKTRADKERDRINHVDYCDAHTGPIFLTYRENYGISKIIDESIKEEPVYDFISEDGNGHTVWVINDEEKINKLTHLFKDVKYMYIADGHHRTKSAVEVCLKRRKENPNYNGTEGFNYFLAIAYPDSELEVLDYNRTVKDLNGLSKEAFFKAVEEKFTVEKTLNNERFKPDSKHTFGMYIDKEWYKLEAKEGSFDENDPTDRLDVSILQNNLLSPILGIDDPTKSDRIEFIGGIRGLKELEKRANNDMRVSFAMYATTIEDIMSIADAGKIMPPKSTWFEPKPRSGLFVHKLTEVHK</sequence>
<proteinExistence type="predicted"/>
<dbReference type="Pfam" id="PF06245">
    <property type="entry name" value="DUF1015"/>
    <property type="match status" value="1"/>
</dbReference>
<evidence type="ECO:0000313" key="1">
    <source>
        <dbReference type="EMBL" id="CUO67667.1"/>
    </source>
</evidence>